<evidence type="ECO:0000313" key="2">
    <source>
        <dbReference type="Proteomes" id="UP000887574"/>
    </source>
</evidence>
<proteinExistence type="predicted"/>
<evidence type="ECO:0000313" key="3">
    <source>
        <dbReference type="WBParaSite" id="jg699"/>
    </source>
</evidence>
<dbReference type="AlphaFoldDB" id="A0A915EIB1"/>
<feature type="region of interest" description="Disordered" evidence="1">
    <location>
        <begin position="115"/>
        <end position="157"/>
    </location>
</feature>
<reference evidence="3" key="1">
    <citation type="submission" date="2022-11" db="UniProtKB">
        <authorList>
            <consortium name="WormBaseParasite"/>
        </authorList>
    </citation>
    <scope>IDENTIFICATION</scope>
</reference>
<sequence>MQTQKNIKCPSVMARVKTDAQTQGIICRAKRCDTKRYRHQYLPFQLAYAYNSLGDCAFEYGETVKGKSKRKGGFGIRMLCLSKNTMSEELYTVGKSCSACKKKCDSDGLCDGDSISSPKSAKTSSKTKSKSKSKPKKGPSTGNSPLASMKDSSSMQVEDKLGDLCEVSDIKGEAVVKTAIK</sequence>
<dbReference type="Proteomes" id="UP000887574">
    <property type="component" value="Unplaced"/>
</dbReference>
<dbReference type="WBParaSite" id="jg699">
    <property type="protein sequence ID" value="jg699"/>
    <property type="gene ID" value="jg699"/>
</dbReference>
<protein>
    <submittedName>
        <fullName evidence="3">Uncharacterized protein</fullName>
    </submittedName>
</protein>
<feature type="compositionally biased region" description="Polar residues" evidence="1">
    <location>
        <begin position="142"/>
        <end position="156"/>
    </location>
</feature>
<evidence type="ECO:0000256" key="1">
    <source>
        <dbReference type="SAM" id="MobiDB-lite"/>
    </source>
</evidence>
<keyword evidence="2" id="KW-1185">Reference proteome</keyword>
<feature type="compositionally biased region" description="Basic residues" evidence="1">
    <location>
        <begin position="125"/>
        <end position="137"/>
    </location>
</feature>
<organism evidence="2 3">
    <name type="scientific">Ditylenchus dipsaci</name>
    <dbReference type="NCBI Taxonomy" id="166011"/>
    <lineage>
        <taxon>Eukaryota</taxon>
        <taxon>Metazoa</taxon>
        <taxon>Ecdysozoa</taxon>
        <taxon>Nematoda</taxon>
        <taxon>Chromadorea</taxon>
        <taxon>Rhabditida</taxon>
        <taxon>Tylenchina</taxon>
        <taxon>Tylenchomorpha</taxon>
        <taxon>Sphaerularioidea</taxon>
        <taxon>Anguinidae</taxon>
        <taxon>Anguininae</taxon>
        <taxon>Ditylenchus</taxon>
    </lineage>
</organism>
<name>A0A915EIB1_9BILA</name>
<accession>A0A915EIB1</accession>